<feature type="transmembrane region" description="Helical" evidence="6">
    <location>
        <begin position="257"/>
        <end position="281"/>
    </location>
</feature>
<feature type="transmembrane region" description="Helical" evidence="6">
    <location>
        <begin position="59"/>
        <end position="77"/>
    </location>
</feature>
<dbReference type="InterPro" id="IPR007016">
    <property type="entry name" value="O-antigen_ligase-rel_domated"/>
</dbReference>
<dbReference type="InterPro" id="IPR051533">
    <property type="entry name" value="WaaL-like"/>
</dbReference>
<evidence type="ECO:0000256" key="5">
    <source>
        <dbReference type="SAM" id="MobiDB-lite"/>
    </source>
</evidence>
<dbReference type="PANTHER" id="PTHR37422:SF21">
    <property type="entry name" value="EXOQ-LIKE PROTEIN"/>
    <property type="match status" value="1"/>
</dbReference>
<feature type="transmembrane region" description="Helical" evidence="6">
    <location>
        <begin position="354"/>
        <end position="372"/>
    </location>
</feature>
<keyword evidence="3 6" id="KW-1133">Transmembrane helix</keyword>
<feature type="transmembrane region" description="Helical" evidence="6">
    <location>
        <begin position="113"/>
        <end position="133"/>
    </location>
</feature>
<comment type="caution">
    <text evidence="8">The sequence shown here is derived from an EMBL/GenBank/DDBJ whole genome shotgun (WGS) entry which is preliminary data.</text>
</comment>
<feature type="transmembrane region" description="Helical" evidence="6">
    <location>
        <begin position="145"/>
        <end position="166"/>
    </location>
</feature>
<evidence type="ECO:0000256" key="4">
    <source>
        <dbReference type="ARBA" id="ARBA00023136"/>
    </source>
</evidence>
<evidence type="ECO:0000313" key="8">
    <source>
        <dbReference type="EMBL" id="KAB2808919.1"/>
    </source>
</evidence>
<dbReference type="RefSeq" id="WP_151581097.1">
    <property type="nucleotide sequence ID" value="NZ_WBVM01000002.1"/>
</dbReference>
<dbReference type="PANTHER" id="PTHR37422">
    <property type="entry name" value="TEICHURONIC ACID BIOSYNTHESIS PROTEIN TUAE"/>
    <property type="match status" value="1"/>
</dbReference>
<feature type="transmembrane region" description="Helical" evidence="6">
    <location>
        <begin position="186"/>
        <end position="203"/>
    </location>
</feature>
<dbReference type="GO" id="GO:0016874">
    <property type="term" value="F:ligase activity"/>
    <property type="evidence" value="ECO:0007669"/>
    <property type="project" value="UniProtKB-KW"/>
</dbReference>
<accession>A0A7J5DUQ8</accession>
<feature type="transmembrane region" description="Helical" evidence="6">
    <location>
        <begin position="89"/>
        <end position="107"/>
    </location>
</feature>
<reference evidence="8 9" key="1">
    <citation type="submission" date="2019-09" db="EMBL/GenBank/DDBJ databases">
        <title>Pimelobacter sp. isolated from Paulinella.</title>
        <authorList>
            <person name="Jeong S.E."/>
        </authorList>
    </citation>
    <scope>NUCLEOTIDE SEQUENCE [LARGE SCALE GENOMIC DNA]</scope>
    <source>
        <strain evidence="8 9">Pch-N</strain>
    </source>
</reference>
<evidence type="ECO:0000256" key="3">
    <source>
        <dbReference type="ARBA" id="ARBA00022989"/>
    </source>
</evidence>
<feature type="transmembrane region" description="Helical" evidence="6">
    <location>
        <begin position="210"/>
        <end position="226"/>
    </location>
</feature>
<organism evidence="8 9">
    <name type="scientific">Nocardioides simplex</name>
    <name type="common">Arthrobacter simplex</name>
    <dbReference type="NCBI Taxonomy" id="2045"/>
    <lineage>
        <taxon>Bacteria</taxon>
        <taxon>Bacillati</taxon>
        <taxon>Actinomycetota</taxon>
        <taxon>Actinomycetes</taxon>
        <taxon>Propionibacteriales</taxon>
        <taxon>Nocardioidaceae</taxon>
        <taxon>Pimelobacter</taxon>
    </lineage>
</organism>
<keyword evidence="2 6" id="KW-0812">Transmembrane</keyword>
<evidence type="ECO:0000256" key="6">
    <source>
        <dbReference type="SAM" id="Phobius"/>
    </source>
</evidence>
<feature type="transmembrane region" description="Helical" evidence="6">
    <location>
        <begin position="393"/>
        <end position="411"/>
    </location>
</feature>
<feature type="region of interest" description="Disordered" evidence="5">
    <location>
        <begin position="436"/>
        <end position="460"/>
    </location>
</feature>
<evidence type="ECO:0000313" key="9">
    <source>
        <dbReference type="Proteomes" id="UP000449906"/>
    </source>
</evidence>
<protein>
    <submittedName>
        <fullName evidence="8">O-antigen ligase family protein</fullName>
    </submittedName>
</protein>
<comment type="subcellular location">
    <subcellularLocation>
        <location evidence="1">Membrane</location>
        <topology evidence="1">Multi-pass membrane protein</topology>
    </subcellularLocation>
</comment>
<dbReference type="Proteomes" id="UP000449906">
    <property type="component" value="Unassembled WGS sequence"/>
</dbReference>
<evidence type="ECO:0000256" key="2">
    <source>
        <dbReference type="ARBA" id="ARBA00022692"/>
    </source>
</evidence>
<keyword evidence="8" id="KW-0436">Ligase</keyword>
<evidence type="ECO:0000256" key="1">
    <source>
        <dbReference type="ARBA" id="ARBA00004141"/>
    </source>
</evidence>
<keyword evidence="4 6" id="KW-0472">Membrane</keyword>
<dbReference type="Pfam" id="PF04932">
    <property type="entry name" value="Wzy_C"/>
    <property type="match status" value="1"/>
</dbReference>
<sequence length="460" mass="46656">MTLPTAAPLPGLRGYRPVVLDDARPQASAAGGRPLALAVALVIVVLPFGDLSVPGAGLSLTYVAMAVPAVLVLRLLVLDRISLPPSLMFLGLALSVAAGVVSAATGVDPDRAVPSVVISLLTLGYGLAVVVAFRPGREVDAIDLLVVVGGVVAATALASAGSLQAAEGGSVVLGRLTGPFSQPNELGIFCAALLPLTVVALVNAGSRRRTVVLGIAAACLVAAWAMSMSRGAWIGGVVALAGLAICEPTTRRALAGVGATVLGAAATAVLLPATTPVLGVVGARLRSLGDPTQNQYDDRPLIWAEAWRQASEHPWFGVGPSGFKVAAGQAGSTISAEPADHPHDLMLTILADRGVIGLALGLVVVAGCVVAARRQVLAGPGPVRPGAPTRVRSMAVLAALTAVVVHCIFDMPLRNPIVAGLVWTLLGMAMTVEARGAPDEGDEPRPAVPNHPATGERRRW</sequence>
<dbReference type="AlphaFoldDB" id="A0A7J5DUQ8"/>
<proteinExistence type="predicted"/>
<gene>
    <name evidence="8" type="ORF">F9L07_17755</name>
</gene>
<name>A0A7J5DUQ8_NOCSI</name>
<evidence type="ECO:0000259" key="7">
    <source>
        <dbReference type="Pfam" id="PF04932"/>
    </source>
</evidence>
<dbReference type="GO" id="GO:0016020">
    <property type="term" value="C:membrane"/>
    <property type="evidence" value="ECO:0007669"/>
    <property type="project" value="UniProtKB-SubCell"/>
</dbReference>
<dbReference type="EMBL" id="WBVM01000002">
    <property type="protein sequence ID" value="KAB2808919.1"/>
    <property type="molecule type" value="Genomic_DNA"/>
</dbReference>
<feature type="domain" description="O-antigen ligase-related" evidence="7">
    <location>
        <begin position="216"/>
        <end position="360"/>
    </location>
</feature>